<name>A0A517STR5_9BACT</name>
<dbReference type="Proteomes" id="UP000315003">
    <property type="component" value="Chromosome"/>
</dbReference>
<dbReference type="EMBL" id="CP036272">
    <property type="protein sequence ID" value="QDT59518.1"/>
    <property type="molecule type" value="Genomic_DNA"/>
</dbReference>
<evidence type="ECO:0008006" key="4">
    <source>
        <dbReference type="Google" id="ProtNLM"/>
    </source>
</evidence>
<keyword evidence="1" id="KW-0175">Coiled coil</keyword>
<dbReference type="RefSeq" id="WP_145271455.1">
    <property type="nucleotide sequence ID" value="NZ_CP036272.1"/>
</dbReference>
<sequence length="144" mass="17134">MKEHRKRHQRICRIRDIEQNRLLALLGELAKIENTLLQLQSKQKQLITTRDKQLETSHAQSVTSQQNILVWLERTSETIQSLDNEIQLNDKQRRQAADRISKKQTRIKSLERLAERIQEMIKAEFENQQMLIADENAMKDYARN</sequence>
<proteinExistence type="predicted"/>
<accession>A0A517STR5</accession>
<evidence type="ECO:0000313" key="3">
    <source>
        <dbReference type="Proteomes" id="UP000315003"/>
    </source>
</evidence>
<protein>
    <recommendedName>
        <fullName evidence="4">Flagellar FliJ protein</fullName>
    </recommendedName>
</protein>
<evidence type="ECO:0000256" key="1">
    <source>
        <dbReference type="SAM" id="Coils"/>
    </source>
</evidence>
<evidence type="ECO:0000313" key="2">
    <source>
        <dbReference type="EMBL" id="QDT59518.1"/>
    </source>
</evidence>
<keyword evidence="3" id="KW-1185">Reference proteome</keyword>
<dbReference type="OrthoDB" id="268861at2"/>
<reference evidence="2 3" key="1">
    <citation type="submission" date="2019-02" db="EMBL/GenBank/DDBJ databases">
        <title>Deep-cultivation of Planctomycetes and their phenomic and genomic characterization uncovers novel biology.</title>
        <authorList>
            <person name="Wiegand S."/>
            <person name="Jogler M."/>
            <person name="Boedeker C."/>
            <person name="Pinto D."/>
            <person name="Vollmers J."/>
            <person name="Rivas-Marin E."/>
            <person name="Kohn T."/>
            <person name="Peeters S.H."/>
            <person name="Heuer A."/>
            <person name="Rast P."/>
            <person name="Oberbeckmann S."/>
            <person name="Bunk B."/>
            <person name="Jeske O."/>
            <person name="Meyerdierks A."/>
            <person name="Storesund J.E."/>
            <person name="Kallscheuer N."/>
            <person name="Luecker S."/>
            <person name="Lage O.M."/>
            <person name="Pohl T."/>
            <person name="Merkel B.J."/>
            <person name="Hornburger P."/>
            <person name="Mueller R.-W."/>
            <person name="Bruemmer F."/>
            <person name="Labrenz M."/>
            <person name="Spormann A.M."/>
            <person name="Op den Camp H."/>
            <person name="Overmann J."/>
            <person name="Amann R."/>
            <person name="Jetten M.S.M."/>
            <person name="Mascher T."/>
            <person name="Medema M.H."/>
            <person name="Devos D.P."/>
            <person name="Kaster A.-K."/>
            <person name="Ovreas L."/>
            <person name="Rohde M."/>
            <person name="Galperin M.Y."/>
            <person name="Jogler C."/>
        </authorList>
    </citation>
    <scope>NUCLEOTIDE SEQUENCE [LARGE SCALE GENOMIC DNA]</scope>
    <source>
        <strain evidence="2 3">SV_7m_r</strain>
    </source>
</reference>
<gene>
    <name evidence="2" type="ORF">SV7mr_20260</name>
</gene>
<organism evidence="2 3">
    <name type="scientific">Stieleria bergensis</name>
    <dbReference type="NCBI Taxonomy" id="2528025"/>
    <lineage>
        <taxon>Bacteria</taxon>
        <taxon>Pseudomonadati</taxon>
        <taxon>Planctomycetota</taxon>
        <taxon>Planctomycetia</taxon>
        <taxon>Pirellulales</taxon>
        <taxon>Pirellulaceae</taxon>
        <taxon>Stieleria</taxon>
    </lineage>
</organism>
<dbReference type="AlphaFoldDB" id="A0A517STR5"/>
<feature type="coiled-coil region" evidence="1">
    <location>
        <begin position="93"/>
        <end position="127"/>
    </location>
</feature>